<dbReference type="RefSeq" id="WP_052564409.1">
    <property type="nucleotide sequence ID" value="NZ_BAFN01000001.1"/>
</dbReference>
<sequence length="126" mass="13531">MISSKEIRELREKMGATQAEFAKALGVSFSTVSRWESDKAQPTDTQEEQLIALKQLLENKEVAIDAKKLKKMLALMGIGGVIAIAIAAGLSISNPLGAAISSLIKGSATGKLLDLFKKNKKHADKH</sequence>
<dbReference type="PANTHER" id="PTHR36511:SF3">
    <property type="entry name" value="ANTITOXIN HIGA-2"/>
    <property type="match status" value="1"/>
</dbReference>
<keyword evidence="4" id="KW-1133">Transmembrane helix</keyword>
<dbReference type="PANTHER" id="PTHR36511">
    <property type="entry name" value="MERR FAMILY BACTERIAL REGULATORY PROTEIN"/>
    <property type="match status" value="1"/>
</dbReference>
<organism evidence="6 7">
    <name type="scientific">Candidatus Brocadia sinica JPN1</name>
    <dbReference type="NCBI Taxonomy" id="1197129"/>
    <lineage>
        <taxon>Bacteria</taxon>
        <taxon>Pseudomonadati</taxon>
        <taxon>Planctomycetota</taxon>
        <taxon>Candidatus Brocadiia</taxon>
        <taxon>Candidatus Brocadiales</taxon>
        <taxon>Candidatus Brocadiaceae</taxon>
        <taxon>Candidatus Brocadia</taxon>
    </lineage>
</organism>
<dbReference type="SUPFAM" id="SSF47413">
    <property type="entry name" value="lambda repressor-like DNA-binding domains"/>
    <property type="match status" value="1"/>
</dbReference>
<feature type="transmembrane region" description="Helical" evidence="4">
    <location>
        <begin position="73"/>
        <end position="92"/>
    </location>
</feature>
<keyword evidence="4" id="KW-0812">Transmembrane</keyword>
<keyword evidence="7" id="KW-1185">Reference proteome</keyword>
<accession>A0ABQ0K0Z5</accession>
<keyword evidence="1" id="KW-0805">Transcription regulation</keyword>
<dbReference type="InterPro" id="IPR052359">
    <property type="entry name" value="HTH-type_reg/antitoxin"/>
</dbReference>
<keyword evidence="4" id="KW-0472">Membrane</keyword>
<evidence type="ECO:0000256" key="3">
    <source>
        <dbReference type="ARBA" id="ARBA00023163"/>
    </source>
</evidence>
<proteinExistence type="predicted"/>
<dbReference type="SMART" id="SM00530">
    <property type="entry name" value="HTH_XRE"/>
    <property type="match status" value="1"/>
</dbReference>
<dbReference type="PROSITE" id="PS50943">
    <property type="entry name" value="HTH_CROC1"/>
    <property type="match status" value="1"/>
</dbReference>
<dbReference type="Pfam" id="PF01381">
    <property type="entry name" value="HTH_3"/>
    <property type="match status" value="1"/>
</dbReference>
<dbReference type="InterPro" id="IPR010982">
    <property type="entry name" value="Lambda_DNA-bd_dom_sf"/>
</dbReference>
<evidence type="ECO:0000256" key="2">
    <source>
        <dbReference type="ARBA" id="ARBA00023125"/>
    </source>
</evidence>
<dbReference type="CDD" id="cd00093">
    <property type="entry name" value="HTH_XRE"/>
    <property type="match status" value="1"/>
</dbReference>
<dbReference type="InterPro" id="IPR001387">
    <property type="entry name" value="Cro/C1-type_HTH"/>
</dbReference>
<evidence type="ECO:0000259" key="5">
    <source>
        <dbReference type="PROSITE" id="PS50943"/>
    </source>
</evidence>
<evidence type="ECO:0000256" key="1">
    <source>
        <dbReference type="ARBA" id="ARBA00023015"/>
    </source>
</evidence>
<gene>
    <name evidence="6" type="ORF">BROSI_A2931</name>
</gene>
<protein>
    <submittedName>
        <fullName evidence="6">Transcriptional regulator XRE family</fullName>
    </submittedName>
</protein>
<evidence type="ECO:0000313" key="6">
    <source>
        <dbReference type="EMBL" id="GAN34395.1"/>
    </source>
</evidence>
<dbReference type="Gene3D" id="1.10.260.40">
    <property type="entry name" value="lambda repressor-like DNA-binding domains"/>
    <property type="match status" value="1"/>
</dbReference>
<evidence type="ECO:0000313" key="7">
    <source>
        <dbReference type="Proteomes" id="UP000032309"/>
    </source>
</evidence>
<keyword evidence="3" id="KW-0804">Transcription</keyword>
<keyword evidence="2" id="KW-0238">DNA-binding</keyword>
<dbReference type="EMBL" id="BAFN01000001">
    <property type="protein sequence ID" value="GAN34395.1"/>
    <property type="molecule type" value="Genomic_DNA"/>
</dbReference>
<reference evidence="7" key="1">
    <citation type="journal article" date="2015" name="Genome Announc.">
        <title>Draft Genome Sequence of an Anaerobic Ammonium-Oxidizing Bacterium, "Candidatus Brocadia sinica".</title>
        <authorList>
            <person name="Oshiki M."/>
            <person name="Shinyako-Hata K."/>
            <person name="Satoh H."/>
            <person name="Okabe S."/>
        </authorList>
    </citation>
    <scope>NUCLEOTIDE SEQUENCE [LARGE SCALE GENOMIC DNA]</scope>
    <source>
        <strain evidence="7">JPN1</strain>
    </source>
</reference>
<name>A0ABQ0K0Z5_9BACT</name>
<evidence type="ECO:0000256" key="4">
    <source>
        <dbReference type="SAM" id="Phobius"/>
    </source>
</evidence>
<dbReference type="Proteomes" id="UP000032309">
    <property type="component" value="Unassembled WGS sequence"/>
</dbReference>
<feature type="domain" description="HTH cro/C1-type" evidence="5">
    <location>
        <begin position="7"/>
        <end position="43"/>
    </location>
</feature>
<comment type="caution">
    <text evidence="6">The sequence shown here is derived from an EMBL/GenBank/DDBJ whole genome shotgun (WGS) entry which is preliminary data.</text>
</comment>